<protein>
    <recommendedName>
        <fullName evidence="1">STAS domain-containing protein</fullName>
    </recommendedName>
</protein>
<dbReference type="InterPro" id="IPR050267">
    <property type="entry name" value="Anti-sigma-factor_SerPK"/>
</dbReference>
<dbReference type="SUPFAM" id="SSF55874">
    <property type="entry name" value="ATPase domain of HSP90 chaperone/DNA topoisomerase II/histidine kinase"/>
    <property type="match status" value="1"/>
</dbReference>
<dbReference type="InterPro" id="IPR002645">
    <property type="entry name" value="STAS_dom"/>
</dbReference>
<gene>
    <name evidence="2" type="ORF">C8E87_5730</name>
</gene>
<dbReference type="Gene3D" id="3.30.565.10">
    <property type="entry name" value="Histidine kinase-like ATPase, C-terminal domain"/>
    <property type="match status" value="1"/>
</dbReference>
<dbReference type="PANTHER" id="PTHR35526:SF3">
    <property type="entry name" value="ANTI-SIGMA-F FACTOR RSBW"/>
    <property type="match status" value="1"/>
</dbReference>
<dbReference type="EMBL" id="SNWR01000001">
    <property type="protein sequence ID" value="TDO41968.1"/>
    <property type="molecule type" value="Genomic_DNA"/>
</dbReference>
<proteinExistence type="predicted"/>
<evidence type="ECO:0000259" key="1">
    <source>
        <dbReference type="PROSITE" id="PS50801"/>
    </source>
</evidence>
<name>A0A4V3C8K5_9ACTN</name>
<organism evidence="2 3">
    <name type="scientific">Paractinoplanes brasiliensis</name>
    <dbReference type="NCBI Taxonomy" id="52695"/>
    <lineage>
        <taxon>Bacteria</taxon>
        <taxon>Bacillati</taxon>
        <taxon>Actinomycetota</taxon>
        <taxon>Actinomycetes</taxon>
        <taxon>Micromonosporales</taxon>
        <taxon>Micromonosporaceae</taxon>
        <taxon>Paractinoplanes</taxon>
    </lineage>
</organism>
<dbReference type="RefSeq" id="WP_133875923.1">
    <property type="nucleotide sequence ID" value="NZ_BOMD01000064.1"/>
</dbReference>
<dbReference type="Gene3D" id="3.30.750.24">
    <property type="entry name" value="STAS domain"/>
    <property type="match status" value="1"/>
</dbReference>
<dbReference type="CDD" id="cd16936">
    <property type="entry name" value="HATPase_RsbW-like"/>
    <property type="match status" value="1"/>
</dbReference>
<feature type="domain" description="STAS" evidence="1">
    <location>
        <begin position="3"/>
        <end position="91"/>
    </location>
</feature>
<dbReference type="InterPro" id="IPR036513">
    <property type="entry name" value="STAS_dom_sf"/>
</dbReference>
<dbReference type="OrthoDB" id="4327509at2"/>
<sequence>MRTTTQRDLESGITTVMVSGALTKATKTTIRSAIGKAAAECPAAVVVDLSGLSQSEPGEVLVLPVASHAAQQTWGVPVLLYAAEPCIRRELSAYRMFVALYDDRWQAMTAVRAYVPRWRRQHLAPVPASAAAARALTGEACLAWNLTALRDRARLITSELAANAIQHAATDFEVMVAHTRCYLRIAVQDGSRVLPHTIDHNPPTGMIVPPGSGRGLLIVDASSTHWGATRVPGGKIVWALMRTGG</sequence>
<dbReference type="PROSITE" id="PS50801">
    <property type="entry name" value="STAS"/>
    <property type="match status" value="1"/>
</dbReference>
<dbReference type="InterPro" id="IPR036890">
    <property type="entry name" value="HATPase_C_sf"/>
</dbReference>
<dbReference type="AlphaFoldDB" id="A0A4V3C8K5"/>
<dbReference type="Proteomes" id="UP000294901">
    <property type="component" value="Unassembled WGS sequence"/>
</dbReference>
<comment type="caution">
    <text evidence="2">The sequence shown here is derived from an EMBL/GenBank/DDBJ whole genome shotgun (WGS) entry which is preliminary data.</text>
</comment>
<reference evidence="2 3" key="1">
    <citation type="submission" date="2019-03" db="EMBL/GenBank/DDBJ databases">
        <title>Sequencing the genomes of 1000 actinobacteria strains.</title>
        <authorList>
            <person name="Klenk H.-P."/>
        </authorList>
    </citation>
    <scope>NUCLEOTIDE SEQUENCE [LARGE SCALE GENOMIC DNA]</scope>
    <source>
        <strain evidence="2 3">DSM 43805</strain>
    </source>
</reference>
<keyword evidence="3" id="KW-1185">Reference proteome</keyword>
<evidence type="ECO:0000313" key="3">
    <source>
        <dbReference type="Proteomes" id="UP000294901"/>
    </source>
</evidence>
<accession>A0A4V3C8K5</accession>
<evidence type="ECO:0000313" key="2">
    <source>
        <dbReference type="EMBL" id="TDO41968.1"/>
    </source>
</evidence>
<dbReference type="PANTHER" id="PTHR35526">
    <property type="entry name" value="ANTI-SIGMA-F FACTOR RSBW-RELATED"/>
    <property type="match status" value="1"/>
</dbReference>